<dbReference type="AlphaFoldDB" id="A0AA35PPG7"/>
<evidence type="ECO:0000313" key="5">
    <source>
        <dbReference type="Proteomes" id="UP001178461"/>
    </source>
</evidence>
<keyword evidence="5" id="KW-1185">Reference proteome</keyword>
<feature type="compositionally biased region" description="Polar residues" evidence="2">
    <location>
        <begin position="150"/>
        <end position="176"/>
    </location>
</feature>
<dbReference type="InterPro" id="IPR000571">
    <property type="entry name" value="Znf_CCCH"/>
</dbReference>
<organism evidence="4 5">
    <name type="scientific">Podarcis lilfordi</name>
    <name type="common">Lilford's wall lizard</name>
    <dbReference type="NCBI Taxonomy" id="74358"/>
    <lineage>
        <taxon>Eukaryota</taxon>
        <taxon>Metazoa</taxon>
        <taxon>Chordata</taxon>
        <taxon>Craniata</taxon>
        <taxon>Vertebrata</taxon>
        <taxon>Euteleostomi</taxon>
        <taxon>Lepidosauria</taxon>
        <taxon>Squamata</taxon>
        <taxon>Bifurcata</taxon>
        <taxon>Unidentata</taxon>
        <taxon>Episquamata</taxon>
        <taxon>Laterata</taxon>
        <taxon>Lacertibaenia</taxon>
        <taxon>Lacertidae</taxon>
        <taxon>Podarcis</taxon>
    </lineage>
</organism>
<evidence type="ECO:0000256" key="1">
    <source>
        <dbReference type="PROSITE-ProRule" id="PRU00723"/>
    </source>
</evidence>
<evidence type="ECO:0000256" key="2">
    <source>
        <dbReference type="SAM" id="MobiDB-lite"/>
    </source>
</evidence>
<proteinExistence type="predicted"/>
<dbReference type="EMBL" id="OX395142">
    <property type="protein sequence ID" value="CAI5796526.1"/>
    <property type="molecule type" value="Genomic_DNA"/>
</dbReference>
<accession>A0AA35PPG7</accession>
<dbReference type="PANTHER" id="PTHR35558">
    <property type="entry name" value="SGNH_HYDRO DOMAIN-CONTAINING PROTEIN"/>
    <property type="match status" value="1"/>
</dbReference>
<feature type="region of interest" description="Disordered" evidence="2">
    <location>
        <begin position="62"/>
        <end position="237"/>
    </location>
</feature>
<dbReference type="Proteomes" id="UP001178461">
    <property type="component" value="Chromosome 17"/>
</dbReference>
<feature type="compositionally biased region" description="Polar residues" evidence="2">
    <location>
        <begin position="487"/>
        <end position="505"/>
    </location>
</feature>
<feature type="compositionally biased region" description="Basic residues" evidence="2">
    <location>
        <begin position="194"/>
        <end position="209"/>
    </location>
</feature>
<dbReference type="PROSITE" id="PS50103">
    <property type="entry name" value="ZF_C3H1"/>
    <property type="match status" value="1"/>
</dbReference>
<sequence>MASGGNQQALSNDSQPGPSTSNGGTQLPAMPCDPQAFAQFFMAFETFYRQCRPRALALPVPEPSQEVIPDTPPNNQGLQGTAAAAVVSAQSETATVGRPNTRAQAAITKKANQSAGKGKAPAKGPGKGKASAKGTSSNAFSQVVDIPSAFQEQRPQHSSTEDSVGSGSEEAQTEPQMAQPPASVIPSSSEVQGGKRKSKKHTSAKKKRSKQSETEDESGTSSSDSDSEGPMDGYWGLGEGNHGIPLWAHERRANSHRKTFNGVLDWKDGALVEDVKVATNQSTDFILGNHLSQKKRNKILNGDYVDMCTLLPPTKLMGKGEKRRSSGKGRYRTPRAERTFENWLDGYQVFMGVVCAAYPQRSMDLVAYLAHVRRAHSLAGENAALTYDENFRRNASLLPSTRWDLTDPNYWGEDVNPYIEKKNQGSAKAGKTEAKRRRLCWEFNRGVCSRPSCKYLHECDRCWGNHPASACFKNKQQPSRGGRGYFHNNNRGAPGSSHQGPSNRQ</sequence>
<evidence type="ECO:0000259" key="3">
    <source>
        <dbReference type="PROSITE" id="PS50103"/>
    </source>
</evidence>
<name>A0AA35PPG7_9SAUR</name>
<feature type="domain" description="C3H1-type" evidence="3">
    <location>
        <begin position="434"/>
        <end position="460"/>
    </location>
</feature>
<evidence type="ECO:0000313" key="4">
    <source>
        <dbReference type="EMBL" id="CAI5796526.1"/>
    </source>
</evidence>
<feature type="compositionally biased region" description="Polar residues" evidence="2">
    <location>
        <begin position="1"/>
        <end position="25"/>
    </location>
</feature>
<feature type="region of interest" description="Disordered" evidence="2">
    <location>
        <begin position="474"/>
        <end position="505"/>
    </location>
</feature>
<gene>
    <name evidence="4" type="ORF">PODLI_1B038895</name>
</gene>
<feature type="region of interest" description="Disordered" evidence="2">
    <location>
        <begin position="1"/>
        <end position="32"/>
    </location>
</feature>
<keyword evidence="1" id="KW-0863">Zinc-finger</keyword>
<dbReference type="PANTHER" id="PTHR35558:SF1">
    <property type="entry name" value="ENDONUCLEASE_EXONUCLEASE_PHOSPHATASE DOMAIN-CONTAINING PROTEIN"/>
    <property type="match status" value="1"/>
</dbReference>
<feature type="compositionally biased region" description="Low complexity" evidence="2">
    <location>
        <begin position="114"/>
        <end position="134"/>
    </location>
</feature>
<keyword evidence="1" id="KW-0479">Metal-binding</keyword>
<protein>
    <submittedName>
        <fullName evidence="4">Finger 703-like</fullName>
    </submittedName>
</protein>
<reference evidence="4" key="1">
    <citation type="submission" date="2022-12" db="EMBL/GenBank/DDBJ databases">
        <authorList>
            <person name="Alioto T."/>
            <person name="Alioto T."/>
            <person name="Gomez Garrido J."/>
        </authorList>
    </citation>
    <scope>NUCLEOTIDE SEQUENCE</scope>
</reference>
<feature type="zinc finger region" description="C3H1-type" evidence="1">
    <location>
        <begin position="434"/>
        <end position="460"/>
    </location>
</feature>
<keyword evidence="1" id="KW-0862">Zinc</keyword>
<dbReference type="GO" id="GO:0008270">
    <property type="term" value="F:zinc ion binding"/>
    <property type="evidence" value="ECO:0007669"/>
    <property type="project" value="UniProtKB-KW"/>
</dbReference>